<feature type="domain" description="Sporulation stage II protein D amidase enhancer LytB N-terminal" evidence="2">
    <location>
        <begin position="62"/>
        <end position="173"/>
    </location>
</feature>
<dbReference type="Proteomes" id="UP001232245">
    <property type="component" value="Unassembled WGS sequence"/>
</dbReference>
<name>A0ABT9Z3N1_9BACI</name>
<dbReference type="PANTHER" id="PTHR30032">
    <property type="entry name" value="N-ACETYLMURAMOYL-L-ALANINE AMIDASE-RELATED"/>
    <property type="match status" value="1"/>
</dbReference>
<keyword evidence="4" id="KW-1185">Reference proteome</keyword>
<accession>A0ABT9Z3N1</accession>
<keyword evidence="1" id="KW-0812">Transmembrane</keyword>
<dbReference type="InterPro" id="IPR014225">
    <property type="entry name" value="Spore_II_D_firmicutes"/>
</dbReference>
<dbReference type="InterPro" id="IPR013693">
    <property type="entry name" value="SpoIID/LytB_N"/>
</dbReference>
<keyword evidence="1" id="KW-1133">Transmembrane helix</keyword>
<organism evidence="3 4">
    <name type="scientific">Metabacillus niabensis</name>
    <dbReference type="NCBI Taxonomy" id="324854"/>
    <lineage>
        <taxon>Bacteria</taxon>
        <taxon>Bacillati</taxon>
        <taxon>Bacillota</taxon>
        <taxon>Bacilli</taxon>
        <taxon>Bacillales</taxon>
        <taxon>Bacillaceae</taxon>
        <taxon>Metabacillus</taxon>
    </lineage>
</organism>
<sequence length="345" mass="38900">MIKISPLLWIFFSAFIIVLLIPSILVISFSESKGNEEIDLKIDKNNVMANEAANQAVEVSVYRTSLKKIENVPFEEYVVGVVASEMPATFELEALKAQALAARTFLVNKMLVPDSSKEEVLLRVNADISDNPENYQVYKNKAELAKQWGENYQSNITKIQEAVHATQGQILTYEGKLIDPSFHSTSNGYTENSEDYWEHSYPYLRSVASPWDKESPKFNDQVVITISEVEKALGIQLNRQTDMIGEKKLTESNRVATIKLGDKEFRGKDIREKLDLPSNDFEVEQSGENLIFTTKGYGHGVGMSQYGANGMAKEGKKYEDIVKYYYQDVSISSVEPFVDTIVAKK</sequence>
<reference evidence="3 4" key="1">
    <citation type="submission" date="2023-07" db="EMBL/GenBank/DDBJ databases">
        <title>Genomic Encyclopedia of Type Strains, Phase IV (KMG-IV): sequencing the most valuable type-strain genomes for metagenomic binning, comparative biology and taxonomic classification.</title>
        <authorList>
            <person name="Goeker M."/>
        </authorList>
    </citation>
    <scope>NUCLEOTIDE SEQUENCE [LARGE SCALE GENOMIC DNA]</scope>
    <source>
        <strain evidence="3 4">DSM 17723</strain>
    </source>
</reference>
<dbReference type="NCBIfam" id="TIGR02669">
    <property type="entry name" value="SpoIID_LytB"/>
    <property type="match status" value="1"/>
</dbReference>
<dbReference type="EMBL" id="JAUSTZ010000003">
    <property type="protein sequence ID" value="MDQ0225875.1"/>
    <property type="molecule type" value="Genomic_DNA"/>
</dbReference>
<dbReference type="RefSeq" id="WP_174880312.1">
    <property type="nucleotide sequence ID" value="NZ_CADEPK010000142.1"/>
</dbReference>
<dbReference type="NCBIfam" id="TIGR02870">
    <property type="entry name" value="spore_II_D"/>
    <property type="match status" value="1"/>
</dbReference>
<gene>
    <name evidence="3" type="ORF">J2S02_002219</name>
</gene>
<evidence type="ECO:0000313" key="3">
    <source>
        <dbReference type="EMBL" id="MDQ0225875.1"/>
    </source>
</evidence>
<dbReference type="PANTHER" id="PTHR30032:SF4">
    <property type="entry name" value="AMIDASE ENHANCER"/>
    <property type="match status" value="1"/>
</dbReference>
<keyword evidence="1" id="KW-0472">Membrane</keyword>
<comment type="caution">
    <text evidence="3">The sequence shown here is derived from an EMBL/GenBank/DDBJ whole genome shotgun (WGS) entry which is preliminary data.</text>
</comment>
<protein>
    <submittedName>
        <fullName evidence="3">Stage II sporulation protein D</fullName>
    </submittedName>
</protein>
<evidence type="ECO:0000259" key="2">
    <source>
        <dbReference type="Pfam" id="PF08486"/>
    </source>
</evidence>
<dbReference type="Pfam" id="PF08486">
    <property type="entry name" value="SpoIID"/>
    <property type="match status" value="1"/>
</dbReference>
<feature type="transmembrane region" description="Helical" evidence="1">
    <location>
        <begin position="7"/>
        <end position="29"/>
    </location>
</feature>
<dbReference type="InterPro" id="IPR051922">
    <property type="entry name" value="Bact_Sporulation_Assoc"/>
</dbReference>
<evidence type="ECO:0000313" key="4">
    <source>
        <dbReference type="Proteomes" id="UP001232245"/>
    </source>
</evidence>
<proteinExistence type="predicted"/>
<dbReference type="InterPro" id="IPR013486">
    <property type="entry name" value="SpoIID/LytB"/>
</dbReference>
<evidence type="ECO:0000256" key="1">
    <source>
        <dbReference type="SAM" id="Phobius"/>
    </source>
</evidence>